<accession>A0A9D2BE70</accession>
<keyword evidence="3" id="KW-0862">Zinc</keyword>
<dbReference type="AlphaFoldDB" id="A0A9D2BE70"/>
<dbReference type="PIRSF" id="PIRSF000112">
    <property type="entry name" value="Glycerol_dehydrogenase"/>
    <property type="match status" value="1"/>
</dbReference>
<dbReference type="Gene3D" id="1.20.1090.10">
    <property type="entry name" value="Dehydroquinate synthase-like - alpha domain"/>
    <property type="match status" value="1"/>
</dbReference>
<dbReference type="InterPro" id="IPR016205">
    <property type="entry name" value="Glycerol_DH"/>
</dbReference>
<feature type="binding site" evidence="4">
    <location>
        <position position="132"/>
    </location>
    <ligand>
        <name>NAD(+)</name>
        <dbReference type="ChEBI" id="CHEBI:57540"/>
    </ligand>
</feature>
<reference evidence="6" key="2">
    <citation type="submission" date="2021-04" db="EMBL/GenBank/DDBJ databases">
        <authorList>
            <person name="Gilroy R."/>
        </authorList>
    </citation>
    <scope>NUCLEOTIDE SEQUENCE</scope>
    <source>
        <strain evidence="6">ChiSxjej3B15-1167</strain>
    </source>
</reference>
<evidence type="ECO:0000256" key="3">
    <source>
        <dbReference type="PIRSR" id="PIRSR000112-1"/>
    </source>
</evidence>
<feature type="binding site" evidence="4">
    <location>
        <begin position="95"/>
        <end position="99"/>
    </location>
    <ligand>
        <name>NAD(+)</name>
        <dbReference type="ChEBI" id="CHEBI:57540"/>
    </ligand>
</feature>
<dbReference type="Proteomes" id="UP000886805">
    <property type="component" value="Unassembled WGS sequence"/>
</dbReference>
<comment type="cofactor">
    <cofactor evidence="3">
        <name>Zn(2+)</name>
        <dbReference type="ChEBI" id="CHEBI:29105"/>
    </cofactor>
    <text evidence="3">Binds 1 zinc ion per subunit.</text>
</comment>
<dbReference type="CDD" id="cd08171">
    <property type="entry name" value="GlyDH-like"/>
    <property type="match status" value="1"/>
</dbReference>
<dbReference type="GO" id="GO:0016614">
    <property type="term" value="F:oxidoreductase activity, acting on CH-OH group of donors"/>
    <property type="evidence" value="ECO:0007669"/>
    <property type="project" value="InterPro"/>
</dbReference>
<dbReference type="EMBL" id="DXEQ01000230">
    <property type="protein sequence ID" value="HIX72926.1"/>
    <property type="molecule type" value="Genomic_DNA"/>
</dbReference>
<feature type="domain" description="Alcohol dehydrogenase iron-type/glycerol dehydrogenase GldA" evidence="5">
    <location>
        <begin position="10"/>
        <end position="154"/>
    </location>
</feature>
<evidence type="ECO:0000259" key="5">
    <source>
        <dbReference type="Pfam" id="PF00465"/>
    </source>
</evidence>
<keyword evidence="2" id="KW-0560">Oxidoreductase</keyword>
<gene>
    <name evidence="6" type="ORF">H9849_07880</name>
</gene>
<evidence type="ECO:0000256" key="2">
    <source>
        <dbReference type="ARBA" id="ARBA00023002"/>
    </source>
</evidence>
<dbReference type="Pfam" id="PF00465">
    <property type="entry name" value="Fe-ADH"/>
    <property type="match status" value="1"/>
</dbReference>
<evidence type="ECO:0000256" key="1">
    <source>
        <dbReference type="ARBA" id="ARBA00022723"/>
    </source>
</evidence>
<dbReference type="SUPFAM" id="SSF56796">
    <property type="entry name" value="Dehydroquinate synthase-like"/>
    <property type="match status" value="1"/>
</dbReference>
<name>A0A9D2BE70_9FIRM</name>
<feature type="binding site" evidence="4">
    <location>
        <position position="126"/>
    </location>
    <ligand>
        <name>NAD(+)</name>
        <dbReference type="ChEBI" id="CHEBI:57540"/>
    </ligand>
</feature>
<dbReference type="InterPro" id="IPR001670">
    <property type="entry name" value="ADH_Fe/GldA"/>
</dbReference>
<dbReference type="PANTHER" id="PTHR43616">
    <property type="entry name" value="GLYCEROL DEHYDROGENASE"/>
    <property type="match status" value="1"/>
</dbReference>
<feature type="binding site" evidence="4">
    <location>
        <begin position="117"/>
        <end position="120"/>
    </location>
    <ligand>
        <name>NAD(+)</name>
        <dbReference type="ChEBI" id="CHEBI:57540"/>
    </ligand>
</feature>
<dbReference type="PANTHER" id="PTHR43616:SF3">
    <property type="entry name" value="HYDROXYCARBOXYLATE DEHYDROGENASE A"/>
    <property type="match status" value="1"/>
</dbReference>
<organism evidence="6 7">
    <name type="scientific">Candidatus Anaerobutyricum stercoripullorum</name>
    <dbReference type="NCBI Taxonomy" id="2838456"/>
    <lineage>
        <taxon>Bacteria</taxon>
        <taxon>Bacillati</taxon>
        <taxon>Bacillota</taxon>
        <taxon>Clostridia</taxon>
        <taxon>Lachnospirales</taxon>
        <taxon>Lachnospiraceae</taxon>
        <taxon>Anaerobutyricum</taxon>
    </lineage>
</organism>
<evidence type="ECO:0000313" key="7">
    <source>
        <dbReference type="Proteomes" id="UP000886805"/>
    </source>
</evidence>
<reference evidence="6" key="1">
    <citation type="journal article" date="2021" name="PeerJ">
        <title>Extensive microbial diversity within the chicken gut microbiome revealed by metagenomics and culture.</title>
        <authorList>
            <person name="Gilroy R."/>
            <person name="Ravi A."/>
            <person name="Getino M."/>
            <person name="Pursley I."/>
            <person name="Horton D.L."/>
            <person name="Alikhan N.F."/>
            <person name="Baker D."/>
            <person name="Gharbi K."/>
            <person name="Hall N."/>
            <person name="Watson M."/>
            <person name="Adriaenssens E.M."/>
            <person name="Foster-Nyarko E."/>
            <person name="Jarju S."/>
            <person name="Secka A."/>
            <person name="Antonio M."/>
            <person name="Oren A."/>
            <person name="Chaudhuri R.R."/>
            <person name="La Ragione R."/>
            <person name="Hildebrand F."/>
            <person name="Pallen M.J."/>
        </authorList>
    </citation>
    <scope>NUCLEOTIDE SEQUENCE</scope>
    <source>
        <strain evidence="6">ChiSxjej3B15-1167</strain>
    </source>
</reference>
<comment type="caution">
    <text evidence="6">The sequence shown here is derived from an EMBL/GenBank/DDBJ whole genome shotgun (WGS) entry which is preliminary data.</text>
</comment>
<evidence type="ECO:0000256" key="4">
    <source>
        <dbReference type="PIRSR" id="PIRSR000112-3"/>
    </source>
</evidence>
<dbReference type="GO" id="GO:0046872">
    <property type="term" value="F:metal ion binding"/>
    <property type="evidence" value="ECO:0007669"/>
    <property type="project" value="UniProtKB-KW"/>
</dbReference>
<feature type="binding site" evidence="3">
    <location>
        <position position="277"/>
    </location>
    <ligand>
        <name>glycerol</name>
        <dbReference type="ChEBI" id="CHEBI:17754"/>
    </ligand>
</feature>
<keyword evidence="4" id="KW-0520">NAD</keyword>
<evidence type="ECO:0000313" key="6">
    <source>
        <dbReference type="EMBL" id="HIX72926.1"/>
    </source>
</evidence>
<sequence>MENYTILPVPYTVGPEAYNSIAEYTRLYGTKAVVIGGEKAMAASREKMLAALEGTGTEVLDFVLFGKECTFEAAERLEGLEAVKEADMIFAVGGGKAIDTAKLVSIDLKKPYFAFPTIASNCAAASAVSIVYKEDGSFADFVHFLDAAKHVFIDTDIIARAPKEYLWAGIGDTYAKYYEVSISARGESLPHYMALGVNMSRMCMETLVEHGAQALSDNEAGVASYALEQAALAIIITTGWVSMLVARDHTMDYNGGVAHAFFYGLCNLPGFDEDHLHGVVVGFGVLLLLVMDGREEECRKLMEFNKTVGLPTRLSDIGVTVEQVAACAHAMTEDEDIEHYPYKVTEEMILDAVQKLDTI</sequence>
<keyword evidence="1 3" id="KW-0479">Metal-binding</keyword>
<protein>
    <submittedName>
        <fullName evidence="6">Iron-containing alcohol dehydrogenase family protein</fullName>
    </submittedName>
</protein>
<proteinExistence type="predicted"/>
<feature type="binding site" evidence="3">
    <location>
        <position position="172"/>
    </location>
    <ligand>
        <name>glycerol</name>
        <dbReference type="ChEBI" id="CHEBI:17754"/>
    </ligand>
</feature>
<dbReference type="Gene3D" id="3.40.50.1970">
    <property type="match status" value="1"/>
</dbReference>
<feature type="binding site" evidence="3">
    <location>
        <position position="259"/>
    </location>
    <ligand>
        <name>glycerol</name>
        <dbReference type="ChEBI" id="CHEBI:17754"/>
    </ligand>
</feature>